<evidence type="ECO:0000313" key="12">
    <source>
        <dbReference type="Proteomes" id="UP000799766"/>
    </source>
</evidence>
<feature type="signal peptide" evidence="10">
    <location>
        <begin position="1"/>
        <end position="17"/>
    </location>
</feature>
<protein>
    <recommendedName>
        <fullName evidence="9">Glucanase</fullName>
        <ecNumber evidence="9">3.2.1.-</ecNumber>
    </recommendedName>
</protein>
<dbReference type="Proteomes" id="UP000799766">
    <property type="component" value="Unassembled WGS sequence"/>
</dbReference>
<dbReference type="PANTHER" id="PTHR33753:SF2">
    <property type="entry name" value="GLYCOSIDE HYDROLASE FAMILY 7 PROTEIN"/>
    <property type="match status" value="1"/>
</dbReference>
<dbReference type="PANTHER" id="PTHR33753">
    <property type="entry name" value="1,4-BETA-D-GLUCAN CELLOBIOHYDROLASE B"/>
    <property type="match status" value="1"/>
</dbReference>
<keyword evidence="5 9" id="KW-0136">Cellulose degradation</keyword>
<dbReference type="OrthoDB" id="412382at2759"/>
<dbReference type="PRINTS" id="PR00734">
    <property type="entry name" value="GLHYDRLASE7"/>
</dbReference>
<dbReference type="EMBL" id="MU001692">
    <property type="protein sequence ID" value="KAF2454238.1"/>
    <property type="molecule type" value="Genomic_DNA"/>
</dbReference>
<evidence type="ECO:0000256" key="5">
    <source>
        <dbReference type="ARBA" id="ARBA00023001"/>
    </source>
</evidence>
<reference evidence="11" key="1">
    <citation type="journal article" date="2020" name="Stud. Mycol.">
        <title>101 Dothideomycetes genomes: a test case for predicting lifestyles and emergence of pathogens.</title>
        <authorList>
            <person name="Haridas S."/>
            <person name="Albert R."/>
            <person name="Binder M."/>
            <person name="Bloem J."/>
            <person name="Labutti K."/>
            <person name="Salamov A."/>
            <person name="Andreopoulos B."/>
            <person name="Baker S."/>
            <person name="Barry K."/>
            <person name="Bills G."/>
            <person name="Bluhm B."/>
            <person name="Cannon C."/>
            <person name="Castanera R."/>
            <person name="Culley D."/>
            <person name="Daum C."/>
            <person name="Ezra D."/>
            <person name="Gonzalez J."/>
            <person name="Henrissat B."/>
            <person name="Kuo A."/>
            <person name="Liang C."/>
            <person name="Lipzen A."/>
            <person name="Lutzoni F."/>
            <person name="Magnuson J."/>
            <person name="Mondo S."/>
            <person name="Nolan M."/>
            <person name="Ohm R."/>
            <person name="Pangilinan J."/>
            <person name="Park H.-J."/>
            <person name="Ramirez L."/>
            <person name="Alfaro M."/>
            <person name="Sun H."/>
            <person name="Tritt A."/>
            <person name="Yoshinaga Y."/>
            <person name="Zwiers L.-H."/>
            <person name="Turgeon B."/>
            <person name="Goodwin S."/>
            <person name="Spatafora J."/>
            <person name="Crous P."/>
            <person name="Grigoriev I."/>
        </authorList>
    </citation>
    <scope>NUCLEOTIDE SEQUENCE</scope>
    <source>
        <strain evidence="11">ATCC 16933</strain>
    </source>
</reference>
<dbReference type="SUPFAM" id="SSF49899">
    <property type="entry name" value="Concanavalin A-like lectins/glucanases"/>
    <property type="match status" value="1"/>
</dbReference>
<dbReference type="AlphaFoldDB" id="A0A6A6NRN8"/>
<keyword evidence="7 9" id="KW-0326">Glycosidase</keyword>
<keyword evidence="8 9" id="KW-0624">Polysaccharide degradation</keyword>
<evidence type="ECO:0000256" key="1">
    <source>
        <dbReference type="ARBA" id="ARBA00001641"/>
    </source>
</evidence>
<dbReference type="InterPro" id="IPR037019">
    <property type="entry name" value="Glyco_hydro_7_sf"/>
</dbReference>
<evidence type="ECO:0000256" key="3">
    <source>
        <dbReference type="ARBA" id="ARBA00022729"/>
    </source>
</evidence>
<comment type="similarity">
    <text evidence="2 9">Belongs to the glycosyl hydrolase 7 (cellulase C) family.</text>
</comment>
<evidence type="ECO:0000256" key="4">
    <source>
        <dbReference type="ARBA" id="ARBA00022801"/>
    </source>
</evidence>
<evidence type="ECO:0000256" key="8">
    <source>
        <dbReference type="ARBA" id="ARBA00023326"/>
    </source>
</evidence>
<evidence type="ECO:0000313" key="11">
    <source>
        <dbReference type="EMBL" id="KAF2454238.1"/>
    </source>
</evidence>
<dbReference type="InterPro" id="IPR001722">
    <property type="entry name" value="Glyco_hydro_7"/>
</dbReference>
<dbReference type="EC" id="3.2.1.-" evidence="9"/>
<keyword evidence="6" id="KW-0119">Carbohydrate metabolism</keyword>
<accession>A0A6A6NRN8</accession>
<name>A0A6A6NRN8_9PEZI</name>
<keyword evidence="12" id="KW-1185">Reference proteome</keyword>
<evidence type="ECO:0000256" key="10">
    <source>
        <dbReference type="SAM" id="SignalP"/>
    </source>
</evidence>
<proteinExistence type="inferred from homology"/>
<dbReference type="CDD" id="cd07999">
    <property type="entry name" value="GH7_CBH_EG"/>
    <property type="match status" value="1"/>
</dbReference>
<dbReference type="GO" id="GO:0030245">
    <property type="term" value="P:cellulose catabolic process"/>
    <property type="evidence" value="ECO:0007669"/>
    <property type="project" value="UniProtKB-KW"/>
</dbReference>
<keyword evidence="4 9" id="KW-0378">Hydrolase</keyword>
<sequence length="464" mass="50136">MALSIAASSLFFALVRGQAAGTQQSETHPSMTWERCSGTGGNSCETVNGEIVIDANWRWLHVVDDYQNCYDGNEWDSSVCSTNEECSENCAVDGADYESTYGISVSGDSLQITFVTEGEYATNIGARTYMLESTNSYQMYELLGQEFTFDVDVSNLPCGLNGALYFVNMPQEGQGEAGAEYGTGYCDSQCPRDLKFIDGTANMEGWQPSDNDPNAGVGDRGACCAEMDIWEANSISTAVTPHSCDTVTFTECSGDQCGGTYSGDRYAGNCDPNGCDFNPYRVGATDFYGPGKTVDTNQQMTVVTQFLEEGGTLSEIKRYYVQGGETIPNAYGTIAGLEDFNSVTQEFCEAEQSVFQEADYPFFDHGGMASISEALQAGMVLVMSLWDDHYANMLWLDAPYPTDRDPSEPGVARGDCDTGSGVPADVESQNADASVTFSAIKVGPIGSTFDQGNMRKRNLQNFTA</sequence>
<evidence type="ECO:0000256" key="6">
    <source>
        <dbReference type="ARBA" id="ARBA00023277"/>
    </source>
</evidence>
<dbReference type="FunFam" id="2.70.100.10:FF:000001">
    <property type="entry name" value="Glucanase"/>
    <property type="match status" value="1"/>
</dbReference>
<evidence type="ECO:0000256" key="9">
    <source>
        <dbReference type="RuleBase" id="RU361164"/>
    </source>
</evidence>
<dbReference type="GO" id="GO:0016162">
    <property type="term" value="F:cellulose 1,4-beta-cellobiosidase activity"/>
    <property type="evidence" value="ECO:0007669"/>
    <property type="project" value="UniProtKB-EC"/>
</dbReference>
<dbReference type="InterPro" id="IPR013320">
    <property type="entry name" value="ConA-like_dom_sf"/>
</dbReference>
<dbReference type="Pfam" id="PF00840">
    <property type="entry name" value="Glyco_hydro_7"/>
    <property type="match status" value="1"/>
</dbReference>
<evidence type="ECO:0000256" key="7">
    <source>
        <dbReference type="ARBA" id="ARBA00023295"/>
    </source>
</evidence>
<gene>
    <name evidence="11" type="ORF">BDY21DRAFT_374168</name>
</gene>
<evidence type="ECO:0000256" key="2">
    <source>
        <dbReference type="ARBA" id="ARBA00006044"/>
    </source>
</evidence>
<organism evidence="11 12">
    <name type="scientific">Lineolata rhizophorae</name>
    <dbReference type="NCBI Taxonomy" id="578093"/>
    <lineage>
        <taxon>Eukaryota</taxon>
        <taxon>Fungi</taxon>
        <taxon>Dikarya</taxon>
        <taxon>Ascomycota</taxon>
        <taxon>Pezizomycotina</taxon>
        <taxon>Dothideomycetes</taxon>
        <taxon>Dothideomycetes incertae sedis</taxon>
        <taxon>Lineolatales</taxon>
        <taxon>Lineolataceae</taxon>
        <taxon>Lineolata</taxon>
    </lineage>
</organism>
<feature type="chain" id="PRO_5025442237" description="Glucanase" evidence="10">
    <location>
        <begin position="18"/>
        <end position="464"/>
    </location>
</feature>
<keyword evidence="3 10" id="KW-0732">Signal</keyword>
<dbReference type="Gene3D" id="2.70.100.10">
    <property type="entry name" value="Glycoside hydrolase, family 7, domain"/>
    <property type="match status" value="1"/>
</dbReference>
<comment type="catalytic activity">
    <reaction evidence="1">
        <text>Hydrolysis of (1-&gt;4)-beta-D-glucosidic linkages in cellulose and cellotetraose, releasing cellobiose from the non-reducing ends of the chains.</text>
        <dbReference type="EC" id="3.2.1.91"/>
    </reaction>
</comment>